<dbReference type="GO" id="GO:0043448">
    <property type="term" value="P:alkane catabolic process"/>
    <property type="evidence" value="ECO:0007669"/>
    <property type="project" value="TreeGrafter"/>
</dbReference>
<dbReference type="AlphaFoldDB" id="A0A6I8M181"/>
<dbReference type="PANTHER" id="PTHR39335:SF1">
    <property type="entry name" value="BLL4220 PROTEIN"/>
    <property type="match status" value="1"/>
</dbReference>
<accession>A0A6I8M181</accession>
<keyword evidence="2" id="KW-0449">Lipoprotein</keyword>
<dbReference type="InterPro" id="IPR005297">
    <property type="entry name" value="Lipoprotein_repeat"/>
</dbReference>
<evidence type="ECO:0000256" key="1">
    <source>
        <dbReference type="SAM" id="SignalP"/>
    </source>
</evidence>
<keyword evidence="3" id="KW-1185">Reference proteome</keyword>
<dbReference type="EMBL" id="CABVGP010000002">
    <property type="protein sequence ID" value="VVJ21199.1"/>
    <property type="molecule type" value="Genomic_DNA"/>
</dbReference>
<proteinExistence type="predicted"/>
<organism evidence="2 3">
    <name type="scientific">Amycolatopsis camponoti</name>
    <dbReference type="NCBI Taxonomy" id="2606593"/>
    <lineage>
        <taxon>Bacteria</taxon>
        <taxon>Bacillati</taxon>
        <taxon>Actinomycetota</taxon>
        <taxon>Actinomycetes</taxon>
        <taxon>Pseudonocardiales</taxon>
        <taxon>Pseudonocardiaceae</taxon>
        <taxon>Amycolatopsis</taxon>
    </lineage>
</organism>
<dbReference type="RefSeq" id="WP_155546185.1">
    <property type="nucleotide sequence ID" value="NZ_CABVGP010000002.1"/>
</dbReference>
<keyword evidence="1" id="KW-0732">Signal</keyword>
<dbReference type="Pfam" id="PF03640">
    <property type="entry name" value="Lipoprotein_15"/>
    <property type="match status" value="2"/>
</dbReference>
<feature type="chain" id="PRO_5039235352" evidence="1">
    <location>
        <begin position="23"/>
        <end position="169"/>
    </location>
</feature>
<gene>
    <name evidence="2" type="ORF">AA23TX_06220</name>
</gene>
<dbReference type="PANTHER" id="PTHR39335">
    <property type="entry name" value="BLL4220 PROTEIN"/>
    <property type="match status" value="1"/>
</dbReference>
<sequence>MNRIRTASLCAAAIAVVAPLSACGDMASAGAGNPDHGQPGHVMLAATQVAGVGTVVTDAAGKTLYRFDKDMATPPMSHCDAQCAATWPPALAGEGATMLEGIQDSQVGTLARPDGSKQLTLNGWALYEFSGDKAPGQMNGQGANGTWFAVAPDGSKITAAQPAAGGSGY</sequence>
<reference evidence="2 3" key="1">
    <citation type="submission" date="2019-09" db="EMBL/GenBank/DDBJ databases">
        <authorList>
            <person name="Leyn A S."/>
        </authorList>
    </citation>
    <scope>NUCLEOTIDE SEQUENCE [LARGE SCALE GENOMIC DNA]</scope>
    <source>
        <strain evidence="2">AA231_1</strain>
    </source>
</reference>
<dbReference type="Proteomes" id="UP000399805">
    <property type="component" value="Unassembled WGS sequence"/>
</dbReference>
<name>A0A6I8M181_9PSEU</name>
<protein>
    <submittedName>
        <fullName evidence="2">Lipoprotein</fullName>
    </submittedName>
</protein>
<evidence type="ECO:0000313" key="2">
    <source>
        <dbReference type="EMBL" id="VVJ21199.1"/>
    </source>
</evidence>
<evidence type="ECO:0000313" key="3">
    <source>
        <dbReference type="Proteomes" id="UP000399805"/>
    </source>
</evidence>
<feature type="signal peptide" evidence="1">
    <location>
        <begin position="1"/>
        <end position="22"/>
    </location>
</feature>